<keyword evidence="2" id="KW-1185">Reference proteome</keyword>
<dbReference type="AlphaFoldDB" id="A0AAV7EXX3"/>
<dbReference type="Proteomes" id="UP000825729">
    <property type="component" value="Unassembled WGS sequence"/>
</dbReference>
<accession>A0AAV7EXX3</accession>
<protein>
    <submittedName>
        <fullName evidence="1">Uncharacterized protein</fullName>
    </submittedName>
</protein>
<proteinExistence type="predicted"/>
<dbReference type="EMBL" id="JAINDJ010000003">
    <property type="protein sequence ID" value="KAG9453598.1"/>
    <property type="molecule type" value="Genomic_DNA"/>
</dbReference>
<evidence type="ECO:0000313" key="1">
    <source>
        <dbReference type="EMBL" id="KAG9453598.1"/>
    </source>
</evidence>
<name>A0AAV7EXX3_ARIFI</name>
<organism evidence="1 2">
    <name type="scientific">Aristolochia fimbriata</name>
    <name type="common">White veined hardy Dutchman's pipe vine</name>
    <dbReference type="NCBI Taxonomy" id="158543"/>
    <lineage>
        <taxon>Eukaryota</taxon>
        <taxon>Viridiplantae</taxon>
        <taxon>Streptophyta</taxon>
        <taxon>Embryophyta</taxon>
        <taxon>Tracheophyta</taxon>
        <taxon>Spermatophyta</taxon>
        <taxon>Magnoliopsida</taxon>
        <taxon>Magnoliidae</taxon>
        <taxon>Piperales</taxon>
        <taxon>Aristolochiaceae</taxon>
        <taxon>Aristolochia</taxon>
    </lineage>
</organism>
<reference evidence="1 2" key="1">
    <citation type="submission" date="2021-07" db="EMBL/GenBank/DDBJ databases">
        <title>The Aristolochia fimbriata genome: insights into angiosperm evolution, floral development and chemical biosynthesis.</title>
        <authorList>
            <person name="Jiao Y."/>
        </authorList>
    </citation>
    <scope>NUCLEOTIDE SEQUENCE [LARGE SCALE GENOMIC DNA]</scope>
    <source>
        <strain evidence="1">IBCAS-2021</strain>
        <tissue evidence="1">Leaf</tissue>
    </source>
</reference>
<gene>
    <name evidence="1" type="ORF">H6P81_006502</name>
</gene>
<sequence>MGLSPCPSIFRSSGYETGEQSSLHSSAPLSTADITGALRRRATVRLNASGWMEFMGQLGVNVHPSIWLRFGTFFRHAALSVKVGVNAFAFPCLSDIRPCNGPPSAFAGRLRDCIDGSRRKDCCNFESLLKRLLQNNQMGDGQRLMPCCCSFHTGKTYLSKEKWRDRFTRLNRAELNIIPGKSFLYLNELGT</sequence>
<evidence type="ECO:0000313" key="2">
    <source>
        <dbReference type="Proteomes" id="UP000825729"/>
    </source>
</evidence>
<comment type="caution">
    <text evidence="1">The sequence shown here is derived from an EMBL/GenBank/DDBJ whole genome shotgun (WGS) entry which is preliminary data.</text>
</comment>